<dbReference type="InterPro" id="IPR011051">
    <property type="entry name" value="RmlC_Cupin_sf"/>
</dbReference>
<dbReference type="EMBL" id="JAZIBG010000019">
    <property type="protein sequence ID" value="MEF7613781.1"/>
    <property type="molecule type" value="Genomic_DNA"/>
</dbReference>
<evidence type="ECO:0000313" key="3">
    <source>
        <dbReference type="Proteomes" id="UP001336250"/>
    </source>
</evidence>
<feature type="signal peptide" evidence="1">
    <location>
        <begin position="1"/>
        <end position="19"/>
    </location>
</feature>
<dbReference type="InterPro" id="IPR014710">
    <property type="entry name" value="RmlC-like_jellyroll"/>
</dbReference>
<sequence length="500" mass="54076">MAALGTLVLSTAVMTQAHAQQTFGWAPKPAELAPYVNGNQPHTKLTEVLAGKSATETWEHQVVTEPNASAKWVGMKVGDARTQVLSADHRVAFIVWDGTVQVEIQGVDTFTATKGFMINVPFRREYKLTNIGKVPSLHFEIYVPDRVDLYPENAQTLPPPPSFHSWYLSRLDAAGAYGTGQNAIYRDFLAAPFNGAFVSDDRLFVNAIRGSSNSLPPATDLGHFHSYGEFWFVMEGTLGYLIEGLPYFTATPGDIVYAAPGRWHRAGFHPQTGTGTRVAINGYPRGAHLWRQTNPPETPPVQVMPPSTRAMLPQPTSSGAYLRPTVTLSGYPDANSLSDDLDYSEYWLDDAAQPTRYVGPFQISGNGMHTLRYRSVDKAGNVEAPKQLTVGVIDLPPLALQAVPSTLNLRTGGGLVTMVISVPAGQDLRTWGVTDVRAEGTPAVSAAYSSDGRTIVATFNKAAFASVPAGNEVRITVTGRFNFDGAQAPLSASTLVRVIR</sequence>
<feature type="chain" id="PRO_5044004390" description="Cupin 2 conserved barrel domain-containing protein" evidence="1">
    <location>
        <begin position="20"/>
        <end position="500"/>
    </location>
</feature>
<dbReference type="CDD" id="cd02208">
    <property type="entry name" value="cupin_RmlC-like"/>
    <property type="match status" value="1"/>
</dbReference>
<dbReference type="NCBIfam" id="NF047446">
    <property type="entry name" value="barrel_OmpL47"/>
    <property type="match status" value="1"/>
</dbReference>
<organism evidence="2 3">
    <name type="scientific">Aquincola agrisoli</name>
    <dbReference type="NCBI Taxonomy" id="3119538"/>
    <lineage>
        <taxon>Bacteria</taxon>
        <taxon>Pseudomonadati</taxon>
        <taxon>Pseudomonadota</taxon>
        <taxon>Betaproteobacteria</taxon>
        <taxon>Burkholderiales</taxon>
        <taxon>Sphaerotilaceae</taxon>
        <taxon>Aquincola</taxon>
    </lineage>
</organism>
<keyword evidence="1" id="KW-0732">Signal</keyword>
<dbReference type="RefSeq" id="WP_332288718.1">
    <property type="nucleotide sequence ID" value="NZ_JAZIBG010000019.1"/>
</dbReference>
<dbReference type="Gene3D" id="2.60.120.10">
    <property type="entry name" value="Jelly Rolls"/>
    <property type="match status" value="2"/>
</dbReference>
<dbReference type="InterPro" id="IPR058094">
    <property type="entry name" value="Ig-like_OmpL47-like"/>
</dbReference>
<evidence type="ECO:0008006" key="4">
    <source>
        <dbReference type="Google" id="ProtNLM"/>
    </source>
</evidence>
<gene>
    <name evidence="2" type="ORF">V4F39_07655</name>
</gene>
<name>A0AAW9Q1R3_9BURK</name>
<evidence type="ECO:0000313" key="2">
    <source>
        <dbReference type="EMBL" id="MEF7613781.1"/>
    </source>
</evidence>
<dbReference type="Proteomes" id="UP001336250">
    <property type="component" value="Unassembled WGS sequence"/>
</dbReference>
<keyword evidence="3" id="KW-1185">Reference proteome</keyword>
<comment type="caution">
    <text evidence="2">The sequence shown here is derived from an EMBL/GenBank/DDBJ whole genome shotgun (WGS) entry which is preliminary data.</text>
</comment>
<proteinExistence type="predicted"/>
<protein>
    <recommendedName>
        <fullName evidence="4">Cupin 2 conserved barrel domain-containing protein</fullName>
    </recommendedName>
</protein>
<dbReference type="SUPFAM" id="SSF51182">
    <property type="entry name" value="RmlC-like cupins"/>
    <property type="match status" value="2"/>
</dbReference>
<reference evidence="2 3" key="1">
    <citation type="submission" date="2024-02" db="EMBL/GenBank/DDBJ databases">
        <title>Genome sequence of Aquincola sp. MAHUQ-54.</title>
        <authorList>
            <person name="Huq M.A."/>
        </authorList>
    </citation>
    <scope>NUCLEOTIDE SEQUENCE [LARGE SCALE GENOMIC DNA]</scope>
    <source>
        <strain evidence="2 3">MAHUQ-54</strain>
    </source>
</reference>
<evidence type="ECO:0000256" key="1">
    <source>
        <dbReference type="SAM" id="SignalP"/>
    </source>
</evidence>
<accession>A0AAW9Q1R3</accession>
<dbReference type="AlphaFoldDB" id="A0AAW9Q1R3"/>